<gene>
    <name evidence="2" type="ORF">M0638_23410</name>
</gene>
<evidence type="ECO:0000256" key="1">
    <source>
        <dbReference type="SAM" id="MobiDB-lite"/>
    </source>
</evidence>
<reference evidence="2" key="1">
    <citation type="submission" date="2022-04" db="EMBL/GenBank/DDBJ databases">
        <title>Roseomonas acroporae sp. nov., isolated from coral Acropora digitifera.</title>
        <authorList>
            <person name="Sun H."/>
        </authorList>
    </citation>
    <scope>NUCLEOTIDE SEQUENCE</scope>
    <source>
        <strain evidence="2">NAR14</strain>
    </source>
</reference>
<keyword evidence="3" id="KW-1185">Reference proteome</keyword>
<dbReference type="AlphaFoldDB" id="A0A9X1YAS7"/>
<accession>A0A9X1YAS7</accession>
<name>A0A9X1YAS7_9PROT</name>
<comment type="caution">
    <text evidence="2">The sequence shown here is derived from an EMBL/GenBank/DDBJ whole genome shotgun (WGS) entry which is preliminary data.</text>
</comment>
<dbReference type="EMBL" id="JALPRX010000118">
    <property type="protein sequence ID" value="MCK8787324.1"/>
    <property type="molecule type" value="Genomic_DNA"/>
</dbReference>
<dbReference type="RefSeq" id="WP_248669376.1">
    <property type="nucleotide sequence ID" value="NZ_JALPRX010000118.1"/>
</dbReference>
<sequence length="167" mass="18972">MSSTTNEHSTRTRTWRPGFVRGKPWDPANIGVVRGYPKTEEEWQARRERQILKAKALHERGVFHRRGVPDGWSGRKDDLDAMRATAAEKARQAVQAMIRRNSLPSDDERAHMALESLMAIMLCEAEHISDRVSAARAVLKFTKGQAPRRKEDTLPAAEELVAEMLKE</sequence>
<feature type="region of interest" description="Disordered" evidence="1">
    <location>
        <begin position="1"/>
        <end position="20"/>
    </location>
</feature>
<proteinExistence type="predicted"/>
<protein>
    <submittedName>
        <fullName evidence="2">Uncharacterized protein</fullName>
    </submittedName>
</protein>
<evidence type="ECO:0000313" key="2">
    <source>
        <dbReference type="EMBL" id="MCK8787324.1"/>
    </source>
</evidence>
<evidence type="ECO:0000313" key="3">
    <source>
        <dbReference type="Proteomes" id="UP001139516"/>
    </source>
</evidence>
<dbReference type="Proteomes" id="UP001139516">
    <property type="component" value="Unassembled WGS sequence"/>
</dbReference>
<organism evidence="2 3">
    <name type="scientific">Roseomonas acroporae</name>
    <dbReference type="NCBI Taxonomy" id="2937791"/>
    <lineage>
        <taxon>Bacteria</taxon>
        <taxon>Pseudomonadati</taxon>
        <taxon>Pseudomonadota</taxon>
        <taxon>Alphaproteobacteria</taxon>
        <taxon>Acetobacterales</taxon>
        <taxon>Roseomonadaceae</taxon>
        <taxon>Roseomonas</taxon>
    </lineage>
</organism>